<evidence type="ECO:0000256" key="1">
    <source>
        <dbReference type="SAM" id="MobiDB-lite"/>
    </source>
</evidence>
<feature type="region of interest" description="Disordered" evidence="1">
    <location>
        <begin position="59"/>
        <end position="80"/>
    </location>
</feature>
<feature type="compositionally biased region" description="Polar residues" evidence="1">
    <location>
        <begin position="67"/>
        <end position="80"/>
    </location>
</feature>
<dbReference type="PROSITE" id="PS51257">
    <property type="entry name" value="PROKAR_LIPOPROTEIN"/>
    <property type="match status" value="1"/>
</dbReference>
<organism evidence="2">
    <name type="scientific">Leviviridae sp</name>
    <dbReference type="NCBI Taxonomy" id="2027243"/>
    <lineage>
        <taxon>Viruses</taxon>
        <taxon>Riboviria</taxon>
        <taxon>Orthornavirae</taxon>
        <taxon>Lenarviricota</taxon>
        <taxon>Leviviricetes</taxon>
        <taxon>Norzivirales</taxon>
        <taxon>Fiersviridae</taxon>
    </lineage>
</organism>
<accession>A0A514DB83</accession>
<protein>
    <recommendedName>
        <fullName evidence="3">Lipoprotein</fullName>
    </recommendedName>
</protein>
<evidence type="ECO:0000313" key="2">
    <source>
        <dbReference type="EMBL" id="QDH90875.1"/>
    </source>
</evidence>
<name>A0A514DB83_9VIRU</name>
<evidence type="ECO:0008006" key="3">
    <source>
        <dbReference type="Google" id="ProtNLM"/>
    </source>
</evidence>
<reference evidence="2" key="1">
    <citation type="submission" date="2019-05" db="EMBL/GenBank/DDBJ databases">
        <title>Metatranscriptomic reconstruction reveals RNA viruses with the potential to shape carbon cycling in soil.</title>
        <authorList>
            <person name="Starr E.P."/>
            <person name="Nuccio E."/>
            <person name="Pett-Ridge J."/>
            <person name="Banfield J.F."/>
            <person name="Firestone M.K."/>
        </authorList>
    </citation>
    <scope>NUCLEOTIDE SEQUENCE</scope>
    <source>
        <strain evidence="2">H4_Rhizo_Litter_19_scaffold_524</strain>
    </source>
</reference>
<sequence>MTKVKHREVLVILLGAAGCLGGCETSTGFKKPALPENCYWLKLQYAWVCIPWDDGLRPGAPAPGASTEPTTSDAHQSAKD</sequence>
<gene>
    <name evidence="2" type="ORF">H4RhizoLitter19524_000001</name>
</gene>
<proteinExistence type="predicted"/>
<dbReference type="EMBL" id="MN035840">
    <property type="protein sequence ID" value="QDH90875.1"/>
    <property type="molecule type" value="Genomic_RNA"/>
</dbReference>